<name>A0A091BAJ9_9GAMM</name>
<dbReference type="EMBL" id="AVCH01000150">
    <property type="protein sequence ID" value="KFN48507.1"/>
    <property type="molecule type" value="Genomic_DNA"/>
</dbReference>
<sequence>MNLKHLRYFWAIARFGGLSRAAEQLKLSPATLSGQVAELQLGLGVELLRQVGRGLELTDAGRVAYSYADEIFGLTDELESQVRAMPSGRARLFRVGMTDAVPRSLAYRLLAPLMEDQGIRLTASHERLDVLLADLALHRLEVVIADRPLPTGSAVKAYNHVLGTTPMGMFAAPALAKRLRQGFPASLAGAPLLVSGRDSVVYEQLRQWLETHRVAARIVGEFDDGGLMKTFGASGIGAFPAPLTVRSEIERLYGVELVGVLEGVTERYYAISTERRATDPQVVRLLALADELLSEAPAPVPPGQAVKARTRKLARKAR</sequence>
<dbReference type="PANTHER" id="PTHR30293">
    <property type="entry name" value="TRANSCRIPTIONAL REGULATORY PROTEIN NAC-RELATED"/>
    <property type="match status" value="1"/>
</dbReference>
<dbReference type="GO" id="GO:0003677">
    <property type="term" value="F:DNA binding"/>
    <property type="evidence" value="ECO:0007669"/>
    <property type="project" value="UniProtKB-KW"/>
</dbReference>
<evidence type="ECO:0000259" key="7">
    <source>
        <dbReference type="PROSITE" id="PS50931"/>
    </source>
</evidence>
<dbReference type="Pfam" id="PF03466">
    <property type="entry name" value="LysR_substrate"/>
    <property type="match status" value="1"/>
</dbReference>
<dbReference type="PANTHER" id="PTHR30293:SF2">
    <property type="entry name" value="TRANSCRIPTIONAL ACTIVATOR PROTEIN NHAR"/>
    <property type="match status" value="1"/>
</dbReference>
<keyword evidence="3" id="KW-0238">DNA-binding</keyword>
<keyword evidence="5" id="KW-0804">Transcription</keyword>
<reference evidence="8 9" key="1">
    <citation type="submission" date="2013-09" db="EMBL/GenBank/DDBJ databases">
        <title>Genome sequencing of Arenimonas malthae.</title>
        <authorList>
            <person name="Chen F."/>
            <person name="Wang G."/>
        </authorList>
    </citation>
    <scope>NUCLEOTIDE SEQUENCE [LARGE SCALE GENOMIC DNA]</scope>
    <source>
        <strain evidence="8 9">CC-JY-1</strain>
    </source>
</reference>
<evidence type="ECO:0000256" key="3">
    <source>
        <dbReference type="ARBA" id="ARBA00023125"/>
    </source>
</evidence>
<dbReference type="RefSeq" id="WP_084062736.1">
    <property type="nucleotide sequence ID" value="NZ_AVCH01000150.1"/>
</dbReference>
<dbReference type="InterPro" id="IPR036388">
    <property type="entry name" value="WH-like_DNA-bd_sf"/>
</dbReference>
<dbReference type="GO" id="GO:2000142">
    <property type="term" value="P:regulation of DNA-templated transcription initiation"/>
    <property type="evidence" value="ECO:0007669"/>
    <property type="project" value="TreeGrafter"/>
</dbReference>
<feature type="region of interest" description="Disordered" evidence="6">
    <location>
        <begin position="299"/>
        <end position="318"/>
    </location>
</feature>
<dbReference type="Gene3D" id="3.40.190.290">
    <property type="match status" value="1"/>
</dbReference>
<gene>
    <name evidence="8" type="ORF">N790_01430</name>
</gene>
<keyword evidence="4" id="KW-0010">Activator</keyword>
<organism evidence="8 9">
    <name type="scientific">Arenimonas malthae CC-JY-1</name>
    <dbReference type="NCBI Taxonomy" id="1384054"/>
    <lineage>
        <taxon>Bacteria</taxon>
        <taxon>Pseudomonadati</taxon>
        <taxon>Pseudomonadota</taxon>
        <taxon>Gammaproteobacteria</taxon>
        <taxon>Lysobacterales</taxon>
        <taxon>Lysobacteraceae</taxon>
        <taxon>Arenimonas</taxon>
    </lineage>
</organism>
<dbReference type="Gene3D" id="1.10.10.10">
    <property type="entry name" value="Winged helix-like DNA-binding domain superfamily/Winged helix DNA-binding domain"/>
    <property type="match status" value="1"/>
</dbReference>
<proteinExistence type="inferred from homology"/>
<dbReference type="InterPro" id="IPR000847">
    <property type="entry name" value="LysR_HTH_N"/>
</dbReference>
<evidence type="ECO:0000256" key="6">
    <source>
        <dbReference type="SAM" id="MobiDB-lite"/>
    </source>
</evidence>
<accession>A0A091BAJ9</accession>
<evidence type="ECO:0000313" key="9">
    <source>
        <dbReference type="Proteomes" id="UP000029392"/>
    </source>
</evidence>
<dbReference type="GO" id="GO:0003700">
    <property type="term" value="F:DNA-binding transcription factor activity"/>
    <property type="evidence" value="ECO:0007669"/>
    <property type="project" value="InterPro"/>
</dbReference>
<evidence type="ECO:0000313" key="8">
    <source>
        <dbReference type="EMBL" id="KFN48507.1"/>
    </source>
</evidence>
<dbReference type="SUPFAM" id="SSF53850">
    <property type="entry name" value="Periplasmic binding protein-like II"/>
    <property type="match status" value="1"/>
</dbReference>
<keyword evidence="2" id="KW-0805">Transcription regulation</keyword>
<dbReference type="SUPFAM" id="SSF46785">
    <property type="entry name" value="Winged helix' DNA-binding domain"/>
    <property type="match status" value="1"/>
</dbReference>
<feature type="compositionally biased region" description="Basic residues" evidence="6">
    <location>
        <begin position="308"/>
        <end position="318"/>
    </location>
</feature>
<dbReference type="OrthoDB" id="5526340at2"/>
<comment type="similarity">
    <text evidence="1">Belongs to the LysR transcriptional regulatory family.</text>
</comment>
<dbReference type="AlphaFoldDB" id="A0A091BAJ9"/>
<dbReference type="eggNOG" id="COG0583">
    <property type="taxonomic scope" value="Bacteria"/>
</dbReference>
<dbReference type="InterPro" id="IPR005119">
    <property type="entry name" value="LysR_subst-bd"/>
</dbReference>
<protein>
    <recommendedName>
        <fullName evidence="7">HTH lysR-type domain-containing protein</fullName>
    </recommendedName>
</protein>
<dbReference type="Pfam" id="PF00126">
    <property type="entry name" value="HTH_1"/>
    <property type="match status" value="1"/>
</dbReference>
<dbReference type="PROSITE" id="PS50931">
    <property type="entry name" value="HTH_LYSR"/>
    <property type="match status" value="1"/>
</dbReference>
<evidence type="ECO:0000256" key="1">
    <source>
        <dbReference type="ARBA" id="ARBA00009437"/>
    </source>
</evidence>
<dbReference type="InterPro" id="IPR036390">
    <property type="entry name" value="WH_DNA-bd_sf"/>
</dbReference>
<evidence type="ECO:0000256" key="5">
    <source>
        <dbReference type="ARBA" id="ARBA00023163"/>
    </source>
</evidence>
<keyword evidence="9" id="KW-1185">Reference proteome</keyword>
<evidence type="ECO:0000256" key="2">
    <source>
        <dbReference type="ARBA" id="ARBA00023015"/>
    </source>
</evidence>
<feature type="domain" description="HTH lysR-type" evidence="7">
    <location>
        <begin position="1"/>
        <end position="58"/>
    </location>
</feature>
<dbReference type="STRING" id="1384054.N790_01430"/>
<comment type="caution">
    <text evidence="8">The sequence shown here is derived from an EMBL/GenBank/DDBJ whole genome shotgun (WGS) entry which is preliminary data.</text>
</comment>
<evidence type="ECO:0000256" key="4">
    <source>
        <dbReference type="ARBA" id="ARBA00023159"/>
    </source>
</evidence>
<dbReference type="Proteomes" id="UP000029392">
    <property type="component" value="Unassembled WGS sequence"/>
</dbReference>